<dbReference type="InterPro" id="IPR036890">
    <property type="entry name" value="HATPase_C_sf"/>
</dbReference>
<dbReference type="Gene3D" id="3.30.450.20">
    <property type="entry name" value="PAS domain"/>
    <property type="match status" value="1"/>
</dbReference>
<dbReference type="InterPro" id="IPR003594">
    <property type="entry name" value="HATPase_dom"/>
</dbReference>
<dbReference type="SMART" id="SM00448">
    <property type="entry name" value="REC"/>
    <property type="match status" value="1"/>
</dbReference>
<dbReference type="InterPro" id="IPR011006">
    <property type="entry name" value="CheY-like_superfamily"/>
</dbReference>
<feature type="transmembrane region" description="Helical" evidence="5">
    <location>
        <begin position="48"/>
        <end position="69"/>
    </location>
</feature>
<feature type="transmembrane region" description="Helical" evidence="5">
    <location>
        <begin position="174"/>
        <end position="193"/>
    </location>
</feature>
<feature type="transmembrane region" description="Helical" evidence="5">
    <location>
        <begin position="81"/>
        <end position="97"/>
    </location>
</feature>
<feature type="domain" description="Response regulatory" evidence="7">
    <location>
        <begin position="938"/>
        <end position="1054"/>
    </location>
</feature>
<dbReference type="SUPFAM" id="SSF47384">
    <property type="entry name" value="Homodimeric domain of signal transducing histidine kinase"/>
    <property type="match status" value="1"/>
</dbReference>
<evidence type="ECO:0000256" key="1">
    <source>
        <dbReference type="ARBA" id="ARBA00000085"/>
    </source>
</evidence>
<evidence type="ECO:0000256" key="4">
    <source>
        <dbReference type="PROSITE-ProRule" id="PRU00169"/>
    </source>
</evidence>
<evidence type="ECO:0000313" key="9">
    <source>
        <dbReference type="Proteomes" id="UP000636888"/>
    </source>
</evidence>
<keyword evidence="5" id="KW-0472">Membrane</keyword>
<reference evidence="8" key="1">
    <citation type="submission" date="2020-12" db="EMBL/GenBank/DDBJ databases">
        <title>Geomonas sp. Red875, isolated from river sediment.</title>
        <authorList>
            <person name="Xu Z."/>
            <person name="Zhang Z."/>
            <person name="Masuda Y."/>
            <person name="Itoh H."/>
            <person name="Senoo K."/>
        </authorList>
    </citation>
    <scope>NUCLEOTIDE SEQUENCE</scope>
    <source>
        <strain evidence="8">Red875</strain>
    </source>
</reference>
<organism evidence="8 9">
    <name type="scientific">Geomesophilobacter sediminis</name>
    <dbReference type="NCBI Taxonomy" id="2798584"/>
    <lineage>
        <taxon>Bacteria</taxon>
        <taxon>Pseudomonadati</taxon>
        <taxon>Thermodesulfobacteriota</taxon>
        <taxon>Desulfuromonadia</taxon>
        <taxon>Geobacterales</taxon>
        <taxon>Geobacteraceae</taxon>
        <taxon>Geomesophilobacter</taxon>
    </lineage>
</organism>
<comment type="catalytic activity">
    <reaction evidence="1">
        <text>ATP + protein L-histidine = ADP + protein N-phospho-L-histidine.</text>
        <dbReference type="EC" id="2.7.13.3"/>
    </reaction>
</comment>
<dbReference type="Pfam" id="PF00512">
    <property type="entry name" value="HisKA"/>
    <property type="match status" value="1"/>
</dbReference>
<feature type="transmembrane region" description="Helical" evidence="5">
    <location>
        <begin position="20"/>
        <end position="41"/>
    </location>
</feature>
<dbReference type="SUPFAM" id="SSF52172">
    <property type="entry name" value="CheY-like"/>
    <property type="match status" value="1"/>
</dbReference>
<dbReference type="PANTHER" id="PTHR43065">
    <property type="entry name" value="SENSOR HISTIDINE KINASE"/>
    <property type="match status" value="1"/>
</dbReference>
<evidence type="ECO:0000256" key="2">
    <source>
        <dbReference type="ARBA" id="ARBA00012438"/>
    </source>
</evidence>
<dbReference type="InterPro" id="IPR004358">
    <property type="entry name" value="Sig_transdc_His_kin-like_C"/>
</dbReference>
<dbReference type="InterPro" id="IPR001789">
    <property type="entry name" value="Sig_transdc_resp-reg_receiver"/>
</dbReference>
<dbReference type="Pfam" id="PF00072">
    <property type="entry name" value="Response_reg"/>
    <property type="match status" value="1"/>
</dbReference>
<dbReference type="InterPro" id="IPR005467">
    <property type="entry name" value="His_kinase_dom"/>
</dbReference>
<sequence>MTTSPDASPARRLKDCVVPFVLLVTLGVAGNYFKFPVFLNIDFIFGSIFAFLALQFLGPLPGIVAAALISGYTVVLWNHPYAVLILTAEVAAVGWLVNRRKVTLVFADLLYWLVLGMPLVYLCYHGAMHIPLSNTYLTMTKQAINGVTNALVARLIYTGYRLATRSEFTSYRDIVYNLLAFFALAPTLLLLALGSRSDFAEADLGIRQSLLQDISLDRQRLDTWVANRKWPIISLAERAAKTGASAMQPFLEQTRRGDGNFLRIGLLDRDAITVAFAPRADELGHSNLGRSFADRPFIPVLKERLKPMLSEMVMGRIGPPKPVVSVVAPVVAGGRYAGYTIGVLSLDQVRAYLARSTEHGGKLYTLIDKNGNVIMTNRSDQKVMSRFTRSEGTLQRLDPQISQWIPKLPPTTPASERWKKSFYVTEATVGDLAEWKLILEQPIAPLQKAIFDKYTGKLLVQLLILFGALALAEALSRALIATLHRLQAITRDLPAQVARGSGIDWPSSGVLEAHRLIDNFQDASETLATQFWEIQQINETLEQHVEERTHELSVLRDELDVILTNAPIGIAKVVDRKMVWSNRKFGEMFRRGSAGPDAPLAPETALERLEQEGSALLTEGLVFEAERELPGGDGTILTRFVGRAIDPFDPARGTIWLAEDVTRRREAEAEKLAFEQQCQETQRLESLGVLAGGIAHDFNNILAVIIGNCSLARMAPEKTEQHLGEIEKAAERAAALCRQMLEYAGHSQSAKSEIDLRTVVQDMVEMLGAAGAKNVQIRSRIEPVPPVHGDASQIRQIVLNLVINGTEAIGEAQGEIEVALAPWVIDAAHPEKDHVGRPILPGRYVRLEVTDNGCGMNEETRRHIFEPFFSTKFTGRGLGLSATLGIISGHSGALQVKSAPGQGSSFRIYLPARPGGAAGTGIPTLPVRPAAPWRGSGTILLVEDEDQVRDIARTILASFGYEVVEATNGQEALEWYRAACDRINLVITDIGMPVMDGYQLFFELKKINPELPIIVSSGFGDKGITSRIPKEDLAGLITKPYTPSQLQELLRGIGS</sequence>
<keyword evidence="5" id="KW-1133">Transmembrane helix</keyword>
<keyword evidence="5" id="KW-0812">Transmembrane</keyword>
<gene>
    <name evidence="8" type="ORF">JFN93_07495</name>
</gene>
<dbReference type="Gene3D" id="1.10.287.130">
    <property type="match status" value="1"/>
</dbReference>
<evidence type="ECO:0000256" key="3">
    <source>
        <dbReference type="ARBA" id="ARBA00022553"/>
    </source>
</evidence>
<dbReference type="PROSITE" id="PS50110">
    <property type="entry name" value="RESPONSE_REGULATORY"/>
    <property type="match status" value="1"/>
</dbReference>
<dbReference type="InterPro" id="IPR036097">
    <property type="entry name" value="HisK_dim/P_sf"/>
</dbReference>
<feature type="domain" description="Histidine kinase" evidence="6">
    <location>
        <begin position="693"/>
        <end position="914"/>
    </location>
</feature>
<dbReference type="CDD" id="cd00156">
    <property type="entry name" value="REC"/>
    <property type="match status" value="1"/>
</dbReference>
<keyword evidence="3 4" id="KW-0597">Phosphoprotein</keyword>
<name>A0A8J7JJ55_9BACT</name>
<proteinExistence type="predicted"/>
<dbReference type="EC" id="2.7.13.3" evidence="2"/>
<feature type="modified residue" description="4-aspartylphosphate" evidence="4">
    <location>
        <position position="989"/>
    </location>
</feature>
<accession>A0A8J7JJ55</accession>
<dbReference type="SMART" id="SM00387">
    <property type="entry name" value="HATPase_c"/>
    <property type="match status" value="1"/>
</dbReference>
<dbReference type="AlphaFoldDB" id="A0A8J7JJ55"/>
<dbReference type="RefSeq" id="WP_199383385.1">
    <property type="nucleotide sequence ID" value="NZ_JAEMHM010000005.1"/>
</dbReference>
<protein>
    <recommendedName>
        <fullName evidence="2">histidine kinase</fullName>
        <ecNumber evidence="2">2.7.13.3</ecNumber>
    </recommendedName>
</protein>
<dbReference type="Gene3D" id="3.40.50.2300">
    <property type="match status" value="1"/>
</dbReference>
<dbReference type="GO" id="GO:0000155">
    <property type="term" value="F:phosphorelay sensor kinase activity"/>
    <property type="evidence" value="ECO:0007669"/>
    <property type="project" value="InterPro"/>
</dbReference>
<evidence type="ECO:0000259" key="7">
    <source>
        <dbReference type="PROSITE" id="PS50110"/>
    </source>
</evidence>
<evidence type="ECO:0000313" key="8">
    <source>
        <dbReference type="EMBL" id="MBJ6724545.1"/>
    </source>
</evidence>
<evidence type="ECO:0000256" key="5">
    <source>
        <dbReference type="SAM" id="Phobius"/>
    </source>
</evidence>
<dbReference type="SMART" id="SM00388">
    <property type="entry name" value="HisKA"/>
    <property type="match status" value="1"/>
</dbReference>
<dbReference type="Pfam" id="PF02518">
    <property type="entry name" value="HATPase_c"/>
    <property type="match status" value="1"/>
</dbReference>
<dbReference type="PROSITE" id="PS50109">
    <property type="entry name" value="HIS_KIN"/>
    <property type="match status" value="1"/>
</dbReference>
<dbReference type="PANTHER" id="PTHR43065:SF42">
    <property type="entry name" value="TWO-COMPONENT SENSOR PPRA"/>
    <property type="match status" value="1"/>
</dbReference>
<dbReference type="Proteomes" id="UP000636888">
    <property type="component" value="Unassembled WGS sequence"/>
</dbReference>
<feature type="transmembrane region" description="Helical" evidence="5">
    <location>
        <begin position="109"/>
        <end position="127"/>
    </location>
</feature>
<dbReference type="Gene3D" id="3.30.565.10">
    <property type="entry name" value="Histidine kinase-like ATPase, C-terminal domain"/>
    <property type="match status" value="1"/>
</dbReference>
<dbReference type="SUPFAM" id="SSF55874">
    <property type="entry name" value="ATPase domain of HSP90 chaperone/DNA topoisomerase II/histidine kinase"/>
    <property type="match status" value="1"/>
</dbReference>
<dbReference type="InterPro" id="IPR003661">
    <property type="entry name" value="HisK_dim/P_dom"/>
</dbReference>
<evidence type="ECO:0000259" key="6">
    <source>
        <dbReference type="PROSITE" id="PS50109"/>
    </source>
</evidence>
<dbReference type="PRINTS" id="PR00344">
    <property type="entry name" value="BCTRLSENSOR"/>
</dbReference>
<keyword evidence="9" id="KW-1185">Reference proteome</keyword>
<comment type="caution">
    <text evidence="8">The sequence shown here is derived from an EMBL/GenBank/DDBJ whole genome shotgun (WGS) entry which is preliminary data.</text>
</comment>
<dbReference type="CDD" id="cd00082">
    <property type="entry name" value="HisKA"/>
    <property type="match status" value="1"/>
</dbReference>
<dbReference type="EMBL" id="JAEMHM010000005">
    <property type="protein sequence ID" value="MBJ6724545.1"/>
    <property type="molecule type" value="Genomic_DNA"/>
</dbReference>